<sequence length="163" mass="17204">MDLLRPIAFALATFTAGATQAHVSIQPTTAAPGAYQVLRFGVGHGCSGDATTAVTIRIPPGTLAARPQPKPGWTLEVDREGDVVRAIRWRGGPLPADQFEEFVMLVHLPERAGPLAFPALQTCGARDTLWGEPTPPGGPRPRQPAPVVTLIPAPPPEGGHDHH</sequence>
<dbReference type="Pfam" id="PF07987">
    <property type="entry name" value="DUF1775"/>
    <property type="match status" value="1"/>
</dbReference>
<dbReference type="InterPro" id="IPR038507">
    <property type="entry name" value="YcnI-like_sf"/>
</dbReference>
<evidence type="ECO:0000256" key="1">
    <source>
        <dbReference type="SAM" id="MobiDB-lite"/>
    </source>
</evidence>
<evidence type="ECO:0000256" key="2">
    <source>
        <dbReference type="SAM" id="SignalP"/>
    </source>
</evidence>
<feature type="compositionally biased region" description="Pro residues" evidence="1">
    <location>
        <begin position="133"/>
        <end position="144"/>
    </location>
</feature>
<gene>
    <name evidence="4" type="ORF">DJ019_04525</name>
</gene>
<evidence type="ECO:0000313" key="5">
    <source>
        <dbReference type="Proteomes" id="UP000249524"/>
    </source>
</evidence>
<dbReference type="OrthoDB" id="9796962at2"/>
<keyword evidence="2" id="KW-0732">Signal</keyword>
<organism evidence="4 5">
    <name type="scientific">Phenylobacterium kunshanense</name>
    <dbReference type="NCBI Taxonomy" id="1445034"/>
    <lineage>
        <taxon>Bacteria</taxon>
        <taxon>Pseudomonadati</taxon>
        <taxon>Pseudomonadota</taxon>
        <taxon>Alphaproteobacteria</taxon>
        <taxon>Caulobacterales</taxon>
        <taxon>Caulobacteraceae</taxon>
        <taxon>Phenylobacterium</taxon>
    </lineage>
</organism>
<dbReference type="EMBL" id="QFYS01000002">
    <property type="protein sequence ID" value="RAK67207.1"/>
    <property type="molecule type" value="Genomic_DNA"/>
</dbReference>
<dbReference type="Gene3D" id="2.60.40.2230">
    <property type="entry name" value="Uncharacterised protein YcnI-like PF07987, DUF1775"/>
    <property type="match status" value="1"/>
</dbReference>
<reference evidence="4 5" key="1">
    <citation type="submission" date="2018-05" db="EMBL/GenBank/DDBJ databases">
        <authorList>
            <person name="Lanie J.A."/>
            <person name="Ng W.-L."/>
            <person name="Kazmierczak K.M."/>
            <person name="Andrzejewski T.M."/>
            <person name="Davidsen T.M."/>
            <person name="Wayne K.J."/>
            <person name="Tettelin H."/>
            <person name="Glass J.I."/>
            <person name="Rusch D."/>
            <person name="Podicherti R."/>
            <person name="Tsui H.-C.T."/>
            <person name="Winkler M.E."/>
        </authorList>
    </citation>
    <scope>NUCLEOTIDE SEQUENCE [LARGE SCALE GENOMIC DNA]</scope>
    <source>
        <strain evidence="4 5">BUT-10</strain>
    </source>
</reference>
<feature type="chain" id="PRO_5016375880" description="YncI copper-binding domain-containing protein" evidence="2">
    <location>
        <begin position="22"/>
        <end position="163"/>
    </location>
</feature>
<protein>
    <recommendedName>
        <fullName evidence="3">YncI copper-binding domain-containing protein</fullName>
    </recommendedName>
</protein>
<accession>A0A328BJP8</accession>
<keyword evidence="5" id="KW-1185">Reference proteome</keyword>
<evidence type="ECO:0000313" key="4">
    <source>
        <dbReference type="EMBL" id="RAK67207.1"/>
    </source>
</evidence>
<feature type="domain" description="YncI copper-binding" evidence="3">
    <location>
        <begin position="22"/>
        <end position="150"/>
    </location>
</feature>
<dbReference type="RefSeq" id="WP_111274818.1">
    <property type="nucleotide sequence ID" value="NZ_QFYS01000002.1"/>
</dbReference>
<proteinExistence type="predicted"/>
<feature type="region of interest" description="Disordered" evidence="1">
    <location>
        <begin position="126"/>
        <end position="163"/>
    </location>
</feature>
<feature type="signal peptide" evidence="2">
    <location>
        <begin position="1"/>
        <end position="21"/>
    </location>
</feature>
<name>A0A328BJP8_9CAUL</name>
<dbReference type="Proteomes" id="UP000249524">
    <property type="component" value="Unassembled WGS sequence"/>
</dbReference>
<dbReference type="AlphaFoldDB" id="A0A328BJP8"/>
<dbReference type="CDD" id="cd08545">
    <property type="entry name" value="YcnI_like"/>
    <property type="match status" value="1"/>
</dbReference>
<evidence type="ECO:0000259" key="3">
    <source>
        <dbReference type="Pfam" id="PF07987"/>
    </source>
</evidence>
<comment type="caution">
    <text evidence="4">The sequence shown here is derived from an EMBL/GenBank/DDBJ whole genome shotgun (WGS) entry which is preliminary data.</text>
</comment>
<dbReference type="InterPro" id="IPR012533">
    <property type="entry name" value="YcnI-copper_dom"/>
</dbReference>